<dbReference type="EMBL" id="CP010835">
    <property type="protein sequence ID" value="AMM54149.1"/>
    <property type="molecule type" value="Genomic_DNA"/>
</dbReference>
<protein>
    <submittedName>
        <fullName evidence="3">Glutamine amidotransferase</fullName>
    </submittedName>
</protein>
<dbReference type="Proteomes" id="UP000070587">
    <property type="component" value="Chromosome"/>
</dbReference>
<dbReference type="PANTHER" id="PTHR42824:SF1">
    <property type="entry name" value="GLUTAMINE AMIDOTRANSFERASE YAFJ-RELATED"/>
    <property type="match status" value="1"/>
</dbReference>
<evidence type="ECO:0000313" key="4">
    <source>
        <dbReference type="Proteomes" id="UP000070587"/>
    </source>
</evidence>
<dbReference type="PROSITE" id="PS51278">
    <property type="entry name" value="GATASE_TYPE_2"/>
    <property type="match status" value="1"/>
</dbReference>
<evidence type="ECO:0000313" key="3">
    <source>
        <dbReference type="EMBL" id="AMM54149.1"/>
    </source>
</evidence>
<dbReference type="AlphaFoldDB" id="A0A127BBH6"/>
<dbReference type="STRING" id="1609559.TQ32_06410"/>
<name>A0A127BBH6_9EURY</name>
<dbReference type="PATRIC" id="fig|1609559.3.peg.1343"/>
<dbReference type="InterPro" id="IPR029055">
    <property type="entry name" value="Ntn_hydrolases_N"/>
</dbReference>
<dbReference type="PANTHER" id="PTHR42824">
    <property type="entry name" value="GLUTAMINE AMIDOTRANSFERASE"/>
    <property type="match status" value="1"/>
</dbReference>
<dbReference type="KEGG" id="pyc:TQ32_06410"/>
<proteinExistence type="predicted"/>
<keyword evidence="3" id="KW-0808">Transferase</keyword>
<keyword evidence="1 3" id="KW-0315">Glutamine amidotransferase</keyword>
<reference evidence="4" key="1">
    <citation type="submission" date="2015-02" db="EMBL/GenBank/DDBJ databases">
        <title>Pyrococcus kukulkanii sp. nov., a novel hyperthermophilic archaeon isolated from a deep-sea hydrothermal vent at the Guaymas Basin.</title>
        <authorList>
            <person name="Oger P.M."/>
            <person name="Callac N."/>
            <person name="Jebbar M."/>
            <person name="Godfroy A."/>
        </authorList>
    </citation>
    <scope>NUCLEOTIDE SEQUENCE [LARGE SCALE GENOMIC DNA]</scope>
    <source>
        <strain evidence="4">NCB100</strain>
    </source>
</reference>
<dbReference type="GO" id="GO:0016740">
    <property type="term" value="F:transferase activity"/>
    <property type="evidence" value="ECO:0007669"/>
    <property type="project" value="UniProtKB-KW"/>
</dbReference>
<sequence length="269" mass="31027">MCRILLATGEGYRMRPLVEALIRASENDPYKAARGRGNQHRDGWGYVLITKEKIEYYRSPKPIFEDEKATQLMNYLKGFGVLLLHSRAASQGKINLFNTQPFAYGSPHGYQLFFMHNGDLIKDLLLEGLKLPKEKFEEASDSYLAGMYISLFLRDTDDKSIVERLALLKNIVRTSLNTGGIILTPKEIKLFGTAYMREEFLEKEAERNYMRLLSFYSADLFAMMSSTLEFYTFLPLDNINNSTIYVVDVDLDKETFKPKSYPLELSQER</sequence>
<dbReference type="InterPro" id="IPR026869">
    <property type="entry name" value="EgtC-like"/>
</dbReference>
<dbReference type="InterPro" id="IPR017932">
    <property type="entry name" value="GATase_2_dom"/>
</dbReference>
<feature type="domain" description="Glutamine amidotransferase type-2" evidence="2">
    <location>
        <begin position="2"/>
        <end position="269"/>
    </location>
</feature>
<organism evidence="3 4">
    <name type="scientific">Pyrococcus kukulkanii</name>
    <dbReference type="NCBI Taxonomy" id="1609559"/>
    <lineage>
        <taxon>Archaea</taxon>
        <taxon>Methanobacteriati</taxon>
        <taxon>Methanobacteriota</taxon>
        <taxon>Thermococci</taxon>
        <taxon>Thermococcales</taxon>
        <taxon>Thermococcaceae</taxon>
        <taxon>Pyrococcus</taxon>
    </lineage>
</organism>
<gene>
    <name evidence="3" type="ORF">TQ32_06410</name>
</gene>
<accession>A0A127BBH6</accession>
<dbReference type="Gene3D" id="3.60.20.10">
    <property type="entry name" value="Glutamine Phosphoribosylpyrophosphate, subunit 1, domain 1"/>
    <property type="match status" value="1"/>
</dbReference>
<reference evidence="3 4" key="2">
    <citation type="journal article" date="2016" name="Int. J. Syst. Evol. Microbiol.">
        <title>Pyrococcus kukulkanii sp. nov., a hyperthermophilic, piezophilic archaeon isolated from a deep-sea hydrothermal vent.</title>
        <authorList>
            <person name="Callac N."/>
            <person name="Oger P."/>
            <person name="Lesongeur F."/>
            <person name="Rattray J.E."/>
            <person name="Vannier P."/>
            <person name="Michoud G."/>
            <person name="Beauverger M."/>
            <person name="Gayet N."/>
            <person name="Rouxel O."/>
            <person name="Jebbar M."/>
            <person name="Godfroy A."/>
        </authorList>
    </citation>
    <scope>NUCLEOTIDE SEQUENCE [LARGE SCALE GENOMIC DNA]</scope>
    <source>
        <strain evidence="3 4">NCB100</strain>
    </source>
</reference>
<evidence type="ECO:0000259" key="2">
    <source>
        <dbReference type="PROSITE" id="PS51278"/>
    </source>
</evidence>
<dbReference type="RefSeq" id="WP_068322466.1">
    <property type="nucleotide sequence ID" value="NZ_CP122538.1"/>
</dbReference>
<dbReference type="Pfam" id="PF13230">
    <property type="entry name" value="GATase_4"/>
    <property type="match status" value="1"/>
</dbReference>
<dbReference type="SUPFAM" id="SSF56235">
    <property type="entry name" value="N-terminal nucleophile aminohydrolases (Ntn hydrolases)"/>
    <property type="match status" value="1"/>
</dbReference>
<evidence type="ECO:0000256" key="1">
    <source>
        <dbReference type="ARBA" id="ARBA00022962"/>
    </source>
</evidence>
<dbReference type="CDD" id="cd01908">
    <property type="entry name" value="YafJ"/>
    <property type="match status" value="1"/>
</dbReference>